<dbReference type="RefSeq" id="WP_204917873.1">
    <property type="nucleotide sequence ID" value="NZ_BAAAQP010000001.1"/>
</dbReference>
<dbReference type="InterPro" id="IPR033469">
    <property type="entry name" value="CYTH-like_dom_sf"/>
</dbReference>
<dbReference type="Proteomes" id="UP000704762">
    <property type="component" value="Unassembled WGS sequence"/>
</dbReference>
<dbReference type="SUPFAM" id="SSF55154">
    <property type="entry name" value="CYTH-like phosphatases"/>
    <property type="match status" value="1"/>
</dbReference>
<gene>
    <name evidence="1" type="ORF">JOE57_002167</name>
</gene>
<dbReference type="Gene3D" id="1.40.20.10">
    <property type="entry name" value="CHAD domain"/>
    <property type="match status" value="1"/>
</dbReference>
<evidence type="ECO:0000313" key="2">
    <source>
        <dbReference type="Proteomes" id="UP000704762"/>
    </source>
</evidence>
<evidence type="ECO:0008006" key="3">
    <source>
        <dbReference type="Google" id="ProtNLM"/>
    </source>
</evidence>
<organism evidence="1 2">
    <name type="scientific">Microlunatus panaciterrae</name>
    <dbReference type="NCBI Taxonomy" id="400768"/>
    <lineage>
        <taxon>Bacteria</taxon>
        <taxon>Bacillati</taxon>
        <taxon>Actinomycetota</taxon>
        <taxon>Actinomycetes</taxon>
        <taxon>Propionibacteriales</taxon>
        <taxon>Propionibacteriaceae</taxon>
        <taxon>Microlunatus</taxon>
    </lineage>
</organism>
<proteinExistence type="predicted"/>
<evidence type="ECO:0000313" key="1">
    <source>
        <dbReference type="EMBL" id="MBM7799246.1"/>
    </source>
</evidence>
<comment type="caution">
    <text evidence="1">The sequence shown here is derived from an EMBL/GenBank/DDBJ whole genome shotgun (WGS) entry which is preliminary data.</text>
</comment>
<keyword evidence="2" id="KW-1185">Reference proteome</keyword>
<protein>
    <recommendedName>
        <fullName evidence="3">CHAD domain-containing protein</fullName>
    </recommendedName>
</protein>
<reference evidence="1 2" key="1">
    <citation type="submission" date="2021-01" db="EMBL/GenBank/DDBJ databases">
        <title>Sequencing the genomes of 1000 actinobacteria strains.</title>
        <authorList>
            <person name="Klenk H.-P."/>
        </authorList>
    </citation>
    <scope>NUCLEOTIDE SEQUENCE [LARGE SCALE GENOMIC DNA]</scope>
    <source>
        <strain evidence="1 2">DSM 18662</strain>
    </source>
</reference>
<name>A0ABS2RM39_9ACTN</name>
<accession>A0ABS2RM39</accession>
<sequence length="484" mass="53339">MTKTKSTKVKPSRASEAVSRLFDMPYSATAPRLINPELGLHNLVARAGHNAGYLIDVTLLDAPDHRLIRSGVLLAHRVVDGRGEWYLGAPEWAPLLPEERIEPMGHTDIPQEFADLIAPFRRRATLGPVAALSCERREFALRDDRGHTLALLRDDRVTVRRGGLTTARYREVTLTPIGPGLTAEQQAWLTQALLSCGSTEVEAFPPLPIRLGAPATGLTDFPVPKPSDADTPFAHFVSALLAARLREILEADLAVRVGRRDAAAELGSRASLLDRQLAGLSAVMDPGWTEDLDEELEWIAGQAETEHLRVTDRFDGQPPGSLADRLRGERYLTMLDRLVNASRAPRLGDSSTLPTGEVVRTLVESRLKRLRKLADRVRPESSQQDWDAVEVAAADLFRVCEIAAQIGDRPSRKLTDRIKDAVELLSQANRHARAAQGVGVLAEGTPPTQAFEAGRRYEQELVRAEHARAAFLQEWSRAAKKLDQ</sequence>
<dbReference type="InterPro" id="IPR038186">
    <property type="entry name" value="CHAD_dom_sf"/>
</dbReference>
<dbReference type="EMBL" id="JAFBCF010000001">
    <property type="protein sequence ID" value="MBM7799246.1"/>
    <property type="molecule type" value="Genomic_DNA"/>
</dbReference>